<accession>A0A0P6D3B0</accession>
<dbReference type="AlphaFoldDB" id="A0A0P6D3B0"/>
<reference evidence="1 2" key="1">
    <citation type="submission" date="2016-03" db="EMBL/GenBank/DDBJ databases">
        <title>EvidentialGene: Evidence-directed Construction of Genes on Genomes.</title>
        <authorList>
            <person name="Gilbert D.G."/>
            <person name="Choi J.-H."/>
            <person name="Mockaitis K."/>
            <person name="Colbourne J."/>
            <person name="Pfrender M."/>
        </authorList>
    </citation>
    <scope>NUCLEOTIDE SEQUENCE [LARGE SCALE GENOMIC DNA]</scope>
    <source>
        <strain evidence="1 2">Xinb3</strain>
        <tissue evidence="1">Complete organism</tissue>
    </source>
</reference>
<keyword evidence="2" id="KW-1185">Reference proteome</keyword>
<protein>
    <submittedName>
        <fullName evidence="1">Uncharacterized protein</fullName>
    </submittedName>
</protein>
<proteinExistence type="predicted"/>
<organism evidence="1 2">
    <name type="scientific">Daphnia magna</name>
    <dbReference type="NCBI Taxonomy" id="35525"/>
    <lineage>
        <taxon>Eukaryota</taxon>
        <taxon>Metazoa</taxon>
        <taxon>Ecdysozoa</taxon>
        <taxon>Arthropoda</taxon>
        <taxon>Crustacea</taxon>
        <taxon>Branchiopoda</taxon>
        <taxon>Diplostraca</taxon>
        <taxon>Cladocera</taxon>
        <taxon>Anomopoda</taxon>
        <taxon>Daphniidae</taxon>
        <taxon>Daphnia</taxon>
    </lineage>
</organism>
<comment type="caution">
    <text evidence="1">The sequence shown here is derived from an EMBL/GenBank/DDBJ whole genome shotgun (WGS) entry which is preliminary data.</text>
</comment>
<evidence type="ECO:0000313" key="2">
    <source>
        <dbReference type="Proteomes" id="UP000076858"/>
    </source>
</evidence>
<sequence>MEQMEDDSKLFAVGHVYYEFSTLLCLLAAFLKSRKRHYHGKEPIDLEIGEIVTKYFEESRHHLVSRYSNIGISSGRKKKLTMKIVNRTFHVKWFNPA</sequence>
<dbReference type="Proteomes" id="UP000076858">
    <property type="component" value="Unassembled WGS sequence"/>
</dbReference>
<dbReference type="EMBL" id="LRGB01000642">
    <property type="protein sequence ID" value="KZS17329.1"/>
    <property type="molecule type" value="Genomic_DNA"/>
</dbReference>
<evidence type="ECO:0000313" key="1">
    <source>
        <dbReference type="EMBL" id="KZS17329.1"/>
    </source>
</evidence>
<gene>
    <name evidence="1" type="ORF">APZ42_016972</name>
</gene>
<name>A0A0P6D3B0_9CRUS</name>